<sequence length="179" mass="19812">MRKIVVAMYLTLDGIMEEPAWTGPYFNDEVGEFQSEAFYASDALLLGRITYEGFAAAWPKMGGDGGFGDRMNSMPKFVASTTLREMEWNASLLDGDVVAAVTQLKQQPGTNLLIYGSGQLVRTLMAHHLIDEYRLMVHPLVLGSGKRLFVEESRAKLRLVNSRTTSTGVALLTYEPDQA</sequence>
<proteinExistence type="predicted"/>
<protein>
    <submittedName>
        <fullName evidence="2">Dihydrofolate reductase</fullName>
    </submittedName>
</protein>
<dbReference type="InterPro" id="IPR002734">
    <property type="entry name" value="RibDG_C"/>
</dbReference>
<reference evidence="3" key="1">
    <citation type="submission" date="2016-10" db="EMBL/GenBank/DDBJ databases">
        <authorList>
            <person name="Varghese N."/>
            <person name="Submissions S."/>
        </authorList>
    </citation>
    <scope>NUCLEOTIDE SEQUENCE [LARGE SCALE GENOMIC DNA]</scope>
    <source>
        <strain evidence="3">OR362-8,ATCC BAA-1266,JCM 13504</strain>
    </source>
</reference>
<dbReference type="InterPro" id="IPR050765">
    <property type="entry name" value="Riboflavin_Biosynth_HTPR"/>
</dbReference>
<evidence type="ECO:0000259" key="1">
    <source>
        <dbReference type="Pfam" id="PF01872"/>
    </source>
</evidence>
<dbReference type="Proteomes" id="UP000199029">
    <property type="component" value="Unassembled WGS sequence"/>
</dbReference>
<name>A0A1I5ZT40_HYMAR</name>
<gene>
    <name evidence="2" type="ORF">SAMN04515668_3189</name>
</gene>
<dbReference type="GO" id="GO:0008703">
    <property type="term" value="F:5-amino-6-(5-phosphoribosylamino)uracil reductase activity"/>
    <property type="evidence" value="ECO:0007669"/>
    <property type="project" value="InterPro"/>
</dbReference>
<dbReference type="OrthoDB" id="195113at2"/>
<evidence type="ECO:0000313" key="3">
    <source>
        <dbReference type="Proteomes" id="UP000199029"/>
    </source>
</evidence>
<keyword evidence="3" id="KW-1185">Reference proteome</keyword>
<dbReference type="PANTHER" id="PTHR38011:SF11">
    <property type="entry name" value="2,5-DIAMINO-6-RIBOSYLAMINO-4(3H)-PYRIMIDINONE 5'-PHOSPHATE REDUCTASE"/>
    <property type="match status" value="1"/>
</dbReference>
<dbReference type="PANTHER" id="PTHR38011">
    <property type="entry name" value="DIHYDROFOLATE REDUCTASE FAMILY PROTEIN (AFU_ORTHOLOGUE AFUA_8G06820)"/>
    <property type="match status" value="1"/>
</dbReference>
<feature type="domain" description="Bacterial bifunctional deaminase-reductase C-terminal" evidence="1">
    <location>
        <begin position="2"/>
        <end position="170"/>
    </location>
</feature>
<dbReference type="AlphaFoldDB" id="A0A1I5ZT40"/>
<dbReference type="SUPFAM" id="SSF53597">
    <property type="entry name" value="Dihydrofolate reductase-like"/>
    <property type="match status" value="1"/>
</dbReference>
<dbReference type="Pfam" id="PF01872">
    <property type="entry name" value="RibD_C"/>
    <property type="match status" value="1"/>
</dbReference>
<accession>A0A1I5ZT40</accession>
<organism evidence="2 3">
    <name type="scientific">Hymenobacter arizonensis</name>
    <name type="common">Siccationidurans arizonensis</name>
    <dbReference type="NCBI Taxonomy" id="1227077"/>
    <lineage>
        <taxon>Bacteria</taxon>
        <taxon>Pseudomonadati</taxon>
        <taxon>Bacteroidota</taxon>
        <taxon>Cytophagia</taxon>
        <taxon>Cytophagales</taxon>
        <taxon>Hymenobacteraceae</taxon>
        <taxon>Hymenobacter</taxon>
    </lineage>
</organism>
<dbReference type="GO" id="GO:0009231">
    <property type="term" value="P:riboflavin biosynthetic process"/>
    <property type="evidence" value="ECO:0007669"/>
    <property type="project" value="InterPro"/>
</dbReference>
<evidence type="ECO:0000313" key="2">
    <source>
        <dbReference type="EMBL" id="SFQ59570.1"/>
    </source>
</evidence>
<dbReference type="Gene3D" id="3.40.430.10">
    <property type="entry name" value="Dihydrofolate Reductase, subunit A"/>
    <property type="match status" value="1"/>
</dbReference>
<dbReference type="InterPro" id="IPR024072">
    <property type="entry name" value="DHFR-like_dom_sf"/>
</dbReference>
<dbReference type="EMBL" id="FOXS01000004">
    <property type="protein sequence ID" value="SFQ59570.1"/>
    <property type="molecule type" value="Genomic_DNA"/>
</dbReference>
<dbReference type="RefSeq" id="WP_092675616.1">
    <property type="nucleotide sequence ID" value="NZ_FOXS01000004.1"/>
</dbReference>
<dbReference type="STRING" id="1227077.SAMN04515668_3189"/>